<accession>A0A6G1GL74</accession>
<dbReference type="InterPro" id="IPR007867">
    <property type="entry name" value="GMC_OxRtase_C"/>
</dbReference>
<evidence type="ECO:0000256" key="4">
    <source>
        <dbReference type="ARBA" id="ARBA00023002"/>
    </source>
</evidence>
<dbReference type="PANTHER" id="PTHR46056">
    <property type="entry name" value="LONG-CHAIN-ALCOHOL OXIDASE"/>
    <property type="match status" value="1"/>
</dbReference>
<evidence type="ECO:0000313" key="10">
    <source>
        <dbReference type="EMBL" id="KAF1981509.1"/>
    </source>
</evidence>
<evidence type="ECO:0000259" key="8">
    <source>
        <dbReference type="Pfam" id="PF00890"/>
    </source>
</evidence>
<dbReference type="SUPFAM" id="SSF51905">
    <property type="entry name" value="FAD/NAD(P)-binding domain"/>
    <property type="match status" value="1"/>
</dbReference>
<proteinExistence type="inferred from homology"/>
<evidence type="ECO:0000256" key="3">
    <source>
        <dbReference type="ARBA" id="ARBA00022827"/>
    </source>
</evidence>
<dbReference type="InterPro" id="IPR000172">
    <property type="entry name" value="GMC_OxRdtase_N"/>
</dbReference>
<feature type="region of interest" description="Disordered" evidence="6">
    <location>
        <begin position="1"/>
        <end position="22"/>
    </location>
</feature>
<evidence type="ECO:0000256" key="5">
    <source>
        <dbReference type="PIRSR" id="PIRSR028937-1"/>
    </source>
</evidence>
<feature type="domain" description="Glucose-methanol-choline oxidoreductase N-terminal" evidence="7">
    <location>
        <begin position="231"/>
        <end position="452"/>
    </location>
</feature>
<feature type="domain" description="FAD-dependent oxidoreductase 2 FAD-binding" evidence="8">
    <location>
        <begin position="179"/>
        <end position="211"/>
    </location>
</feature>
<dbReference type="GO" id="GO:0016020">
    <property type="term" value="C:membrane"/>
    <property type="evidence" value="ECO:0007669"/>
    <property type="project" value="UniProtKB-SubCell"/>
</dbReference>
<dbReference type="Pfam" id="PF00732">
    <property type="entry name" value="GMC_oxred_N"/>
    <property type="match status" value="1"/>
</dbReference>
<dbReference type="Proteomes" id="UP000800041">
    <property type="component" value="Unassembled WGS sequence"/>
</dbReference>
<keyword evidence="4" id="KW-0560">Oxidoreductase</keyword>
<dbReference type="Pfam" id="PF05199">
    <property type="entry name" value="GMC_oxred_C"/>
    <property type="match status" value="1"/>
</dbReference>
<name>A0A6G1GL74_9PEZI</name>
<protein>
    <submittedName>
        <fullName evidence="10">Long chain fatty alcohol oxidase</fullName>
    </submittedName>
</protein>
<evidence type="ECO:0000256" key="1">
    <source>
        <dbReference type="ARBA" id="ARBA00010790"/>
    </source>
</evidence>
<evidence type="ECO:0000313" key="11">
    <source>
        <dbReference type="Proteomes" id="UP000800041"/>
    </source>
</evidence>
<comment type="similarity">
    <text evidence="1">Belongs to the GMC oxidoreductase family.</text>
</comment>
<feature type="active site" description="Proton acceptor" evidence="5">
    <location>
        <position position="631"/>
    </location>
</feature>
<dbReference type="GO" id="GO:0050660">
    <property type="term" value="F:flavin adenine dinucleotide binding"/>
    <property type="evidence" value="ECO:0007669"/>
    <property type="project" value="InterPro"/>
</dbReference>
<evidence type="ECO:0000259" key="9">
    <source>
        <dbReference type="Pfam" id="PF05199"/>
    </source>
</evidence>
<evidence type="ECO:0000259" key="7">
    <source>
        <dbReference type="Pfam" id="PF00732"/>
    </source>
</evidence>
<feature type="domain" description="Glucose-methanol-choline oxidoreductase C-terminal" evidence="9">
    <location>
        <begin position="536"/>
        <end position="682"/>
    </location>
</feature>
<dbReference type="InterPro" id="IPR036188">
    <property type="entry name" value="FAD/NAD-bd_sf"/>
</dbReference>
<evidence type="ECO:0000256" key="2">
    <source>
        <dbReference type="ARBA" id="ARBA00022630"/>
    </source>
</evidence>
<gene>
    <name evidence="10" type="ORF">K402DRAFT_467506</name>
</gene>
<dbReference type="PANTHER" id="PTHR46056:SF12">
    <property type="entry name" value="LONG-CHAIN-ALCOHOL OXIDASE"/>
    <property type="match status" value="1"/>
</dbReference>
<dbReference type="AlphaFoldDB" id="A0A6G1GL74"/>
<keyword evidence="2" id="KW-0285">Flavoprotein</keyword>
<reference evidence="10" key="1">
    <citation type="journal article" date="2020" name="Stud. Mycol.">
        <title>101 Dothideomycetes genomes: a test case for predicting lifestyles and emergence of pathogens.</title>
        <authorList>
            <person name="Haridas S."/>
            <person name="Albert R."/>
            <person name="Binder M."/>
            <person name="Bloem J."/>
            <person name="Labutti K."/>
            <person name="Salamov A."/>
            <person name="Andreopoulos B."/>
            <person name="Baker S."/>
            <person name="Barry K."/>
            <person name="Bills G."/>
            <person name="Bluhm B."/>
            <person name="Cannon C."/>
            <person name="Castanera R."/>
            <person name="Culley D."/>
            <person name="Daum C."/>
            <person name="Ezra D."/>
            <person name="Gonzalez J."/>
            <person name="Henrissat B."/>
            <person name="Kuo A."/>
            <person name="Liang C."/>
            <person name="Lipzen A."/>
            <person name="Lutzoni F."/>
            <person name="Magnuson J."/>
            <person name="Mondo S."/>
            <person name="Nolan M."/>
            <person name="Ohm R."/>
            <person name="Pangilinan J."/>
            <person name="Park H.-J."/>
            <person name="Ramirez L."/>
            <person name="Alfaro M."/>
            <person name="Sun H."/>
            <person name="Tritt A."/>
            <person name="Yoshinaga Y."/>
            <person name="Zwiers L.-H."/>
            <person name="Turgeon B."/>
            <person name="Goodwin S."/>
            <person name="Spatafora J."/>
            <person name="Crous P."/>
            <person name="Grigoriev I."/>
        </authorList>
    </citation>
    <scope>NUCLEOTIDE SEQUENCE</scope>
    <source>
        <strain evidence="10">CBS 113979</strain>
    </source>
</reference>
<dbReference type="EMBL" id="ML977198">
    <property type="protein sequence ID" value="KAF1981509.1"/>
    <property type="molecule type" value="Genomic_DNA"/>
</dbReference>
<dbReference type="OrthoDB" id="269227at2759"/>
<keyword evidence="3" id="KW-0274">FAD</keyword>
<dbReference type="InterPro" id="IPR003953">
    <property type="entry name" value="FAD-dep_OxRdtase_2_FAD-bd"/>
</dbReference>
<sequence length="701" mass="76059">MMPDLVTPHVKPSPTQLPPVPLNDPFTPAQWKTFLALADTLIPSITPRSTASSKQLGVADAEYSTVLTTIEHVALQGQQNEEGLAKRYLAEVPSSYPAFQAGLLRFAGFYMPQDLTKQLALLLNLLDILFRRTWIASSPTFYNVLSYPRIPVHGVPAKGFEFSFLQIPPGDAPEVIETDVVIVGSGCGAGVCAKNLAEAGYKVIVVEKKVHWESEHLPMSEYEGFEHLWMQYGGIFADDSSIAISAGEAWGGGGTINWSASLQTQGYVRSEWAKQGLPFFTSAEYQHCLDTVCARMGVSADYIEHNKSNDVLLSGARKLGWSAKAVPQNTGGKAHYCGTCTMGCGSCEKQGPVVSFLPDASRAGANFIEGFNVEKIIFKTIHGVKTATGVSGLWTARDEYGGVSLPNRRTRPVIINAKRVVASAGTLQTPLLLKRSGLNNPHIGRHLKLHPVTFIGATFDEEIRPWEGAILTAVVNEFENLDGKGHGTKLEATTMIPSIFLAFIPWKGGLDFKLTAPKLKKMVGHISLARDDGEGRVYQDPNNGIVRVDYTPSKKDKRHILEGAIATAKIQYVEGAREIFTIIPGIPIFTRKDVPAGQEDPGINDPEFQAWLDLVRKTGFPSPDCIFLSAHQMGTSRMAASEKMGVVDSKGKVWGTEGLYVADASVFPSASGVNPMVTNMAISEWISRSLAKSLKGGEAKL</sequence>
<evidence type="ECO:0000256" key="6">
    <source>
        <dbReference type="SAM" id="MobiDB-lite"/>
    </source>
</evidence>
<dbReference type="Pfam" id="PF00890">
    <property type="entry name" value="FAD_binding_2"/>
    <property type="match status" value="1"/>
</dbReference>
<keyword evidence="11" id="KW-1185">Reference proteome</keyword>
<dbReference type="GO" id="GO:0046577">
    <property type="term" value="F:long-chain-alcohol oxidase activity"/>
    <property type="evidence" value="ECO:0007669"/>
    <property type="project" value="UniProtKB-EC"/>
</dbReference>
<organism evidence="10 11">
    <name type="scientific">Aulographum hederae CBS 113979</name>
    <dbReference type="NCBI Taxonomy" id="1176131"/>
    <lineage>
        <taxon>Eukaryota</taxon>
        <taxon>Fungi</taxon>
        <taxon>Dikarya</taxon>
        <taxon>Ascomycota</taxon>
        <taxon>Pezizomycotina</taxon>
        <taxon>Dothideomycetes</taxon>
        <taxon>Pleosporomycetidae</taxon>
        <taxon>Aulographales</taxon>
        <taxon>Aulographaceae</taxon>
    </lineage>
</organism>
<dbReference type="Gene3D" id="3.50.50.60">
    <property type="entry name" value="FAD/NAD(P)-binding domain"/>
    <property type="match status" value="2"/>
</dbReference>